<dbReference type="Pfam" id="PF14607">
    <property type="entry name" value="GxDLY"/>
    <property type="match status" value="1"/>
</dbReference>
<dbReference type="InterPro" id="IPR036514">
    <property type="entry name" value="SGNH_hydro_sf"/>
</dbReference>
<feature type="signal peptide" evidence="1">
    <location>
        <begin position="1"/>
        <end position="23"/>
    </location>
</feature>
<reference evidence="4" key="1">
    <citation type="journal article" date="2014" name="Int. J. Syst. Evol. Microbiol.">
        <title>Complete genome sequence of Corynebacterium casei LMG S-19264T (=DSM 44701T), isolated from a smear-ripened cheese.</title>
        <authorList>
            <consortium name="US DOE Joint Genome Institute (JGI-PGF)"/>
            <person name="Walter F."/>
            <person name="Albersmeier A."/>
            <person name="Kalinowski J."/>
            <person name="Ruckert C."/>
        </authorList>
    </citation>
    <scope>NUCLEOTIDE SEQUENCE</scope>
    <source>
        <strain evidence="4">KCTC 12368</strain>
    </source>
</reference>
<keyword evidence="5" id="KW-1185">Reference proteome</keyword>
<organism evidence="4 5">
    <name type="scientific">Echinicola pacifica</name>
    <dbReference type="NCBI Taxonomy" id="346377"/>
    <lineage>
        <taxon>Bacteria</taxon>
        <taxon>Pseudomonadati</taxon>
        <taxon>Bacteroidota</taxon>
        <taxon>Cytophagia</taxon>
        <taxon>Cytophagales</taxon>
        <taxon>Cyclobacteriaceae</taxon>
        <taxon>Echinicola</taxon>
    </lineage>
</organism>
<dbReference type="Gene3D" id="2.60.120.260">
    <property type="entry name" value="Galactose-binding domain-like"/>
    <property type="match status" value="1"/>
</dbReference>
<dbReference type="AlphaFoldDB" id="A0A918Q4J4"/>
<sequence>MKSFFVRLFVLAVLSFDSVNLWAQELQWHDPLATDGVLEGRGWEDIGYNRLPDDAQAKVREPVWNLSRDATGLLLRFTTDADQVQVTFVPGKKLSMPHMPTTGVSGLDLYSRAADGEWLWVRGRYDFSEEKIAYSFLTPNSTGEEREYQLYLPLYNSVSDLKIGMASSAKFTFLPKRPENPIVIYGTSIAQGACASRAGMSWPNILGRSLDKPLINLAFSGNGRMEPELIEYIETLKASVYVLDCLPNLGPGGGFTEEIVRERITHAIQALKAAQPDTPILLVEHDGYSDGGIDSARKEIYTNLNLWTKAIFEDLIAEGIEDLYLMTREDIGLGMDDYVDGTHPTDLGMQRYADAYIKHLTKILD</sequence>
<dbReference type="Pfam" id="PF14606">
    <property type="entry name" value="Lipase_GDSL_3"/>
    <property type="match status" value="1"/>
</dbReference>
<dbReference type="SUPFAM" id="SSF52266">
    <property type="entry name" value="SGNH hydrolase"/>
    <property type="match status" value="1"/>
</dbReference>
<accession>A0A918Q4J4</accession>
<evidence type="ECO:0008006" key="6">
    <source>
        <dbReference type="Google" id="ProtNLM"/>
    </source>
</evidence>
<evidence type="ECO:0000259" key="3">
    <source>
        <dbReference type="Pfam" id="PF14607"/>
    </source>
</evidence>
<evidence type="ECO:0000313" key="4">
    <source>
        <dbReference type="EMBL" id="GGZ31559.1"/>
    </source>
</evidence>
<dbReference type="Gene3D" id="3.40.50.1110">
    <property type="entry name" value="SGNH hydrolase"/>
    <property type="match status" value="1"/>
</dbReference>
<dbReference type="GO" id="GO:0016788">
    <property type="term" value="F:hydrolase activity, acting on ester bonds"/>
    <property type="evidence" value="ECO:0007669"/>
    <property type="project" value="UniProtKB-ARBA"/>
</dbReference>
<proteinExistence type="predicted"/>
<protein>
    <recommendedName>
        <fullName evidence="6">Lysophospholipase L1</fullName>
    </recommendedName>
</protein>
<evidence type="ECO:0000256" key="1">
    <source>
        <dbReference type="SAM" id="SignalP"/>
    </source>
</evidence>
<evidence type="ECO:0000259" key="2">
    <source>
        <dbReference type="Pfam" id="PF14606"/>
    </source>
</evidence>
<gene>
    <name evidence="4" type="ORF">GCM10007049_25930</name>
</gene>
<name>A0A918Q4J4_9BACT</name>
<feature type="domain" description="SGNH hydrolase-type esterase N-terminal" evidence="3">
    <location>
        <begin position="26"/>
        <end position="171"/>
    </location>
</feature>
<dbReference type="EMBL" id="BMWX01000004">
    <property type="protein sequence ID" value="GGZ31559.1"/>
    <property type="molecule type" value="Genomic_DNA"/>
</dbReference>
<dbReference type="Proteomes" id="UP000619457">
    <property type="component" value="Unassembled WGS sequence"/>
</dbReference>
<dbReference type="InterPro" id="IPR032740">
    <property type="entry name" value="GxDLY"/>
</dbReference>
<comment type="caution">
    <text evidence="4">The sequence shown here is derived from an EMBL/GenBank/DDBJ whole genome shotgun (WGS) entry which is preliminary data.</text>
</comment>
<reference evidence="4" key="2">
    <citation type="submission" date="2020-09" db="EMBL/GenBank/DDBJ databases">
        <authorList>
            <person name="Sun Q."/>
            <person name="Kim S."/>
        </authorList>
    </citation>
    <scope>NUCLEOTIDE SEQUENCE</scope>
    <source>
        <strain evidence="4">KCTC 12368</strain>
    </source>
</reference>
<keyword evidence="1" id="KW-0732">Signal</keyword>
<dbReference type="InterPro" id="IPR013830">
    <property type="entry name" value="SGNH_hydro"/>
</dbReference>
<feature type="chain" id="PRO_5037932385" description="Lysophospholipase L1" evidence="1">
    <location>
        <begin position="24"/>
        <end position="365"/>
    </location>
</feature>
<evidence type="ECO:0000313" key="5">
    <source>
        <dbReference type="Proteomes" id="UP000619457"/>
    </source>
</evidence>
<feature type="domain" description="SGNH hydrolase-type esterase" evidence="2">
    <location>
        <begin position="180"/>
        <end position="360"/>
    </location>
</feature>
<dbReference type="RefSeq" id="WP_018474804.1">
    <property type="nucleotide sequence ID" value="NZ_BMWX01000004.1"/>
</dbReference>